<gene>
    <name evidence="1" type="ORF">HPB47_007922</name>
</gene>
<evidence type="ECO:0000313" key="2">
    <source>
        <dbReference type="Proteomes" id="UP000805193"/>
    </source>
</evidence>
<reference evidence="1 2" key="1">
    <citation type="journal article" date="2020" name="Cell">
        <title>Large-Scale Comparative Analyses of Tick Genomes Elucidate Their Genetic Diversity and Vector Capacities.</title>
        <authorList>
            <consortium name="Tick Genome and Microbiome Consortium (TIGMIC)"/>
            <person name="Jia N."/>
            <person name="Wang J."/>
            <person name="Shi W."/>
            <person name="Du L."/>
            <person name="Sun Y."/>
            <person name="Zhan W."/>
            <person name="Jiang J.F."/>
            <person name="Wang Q."/>
            <person name="Zhang B."/>
            <person name="Ji P."/>
            <person name="Bell-Sakyi L."/>
            <person name="Cui X.M."/>
            <person name="Yuan T.T."/>
            <person name="Jiang B.G."/>
            <person name="Yang W.F."/>
            <person name="Lam T.T."/>
            <person name="Chang Q.C."/>
            <person name="Ding S.J."/>
            <person name="Wang X.J."/>
            <person name="Zhu J.G."/>
            <person name="Ruan X.D."/>
            <person name="Zhao L."/>
            <person name="Wei J.T."/>
            <person name="Ye R.Z."/>
            <person name="Que T.C."/>
            <person name="Du C.H."/>
            <person name="Zhou Y.H."/>
            <person name="Cheng J.X."/>
            <person name="Dai P.F."/>
            <person name="Guo W.B."/>
            <person name="Han X.H."/>
            <person name="Huang E.J."/>
            <person name="Li L.F."/>
            <person name="Wei W."/>
            <person name="Gao Y.C."/>
            <person name="Liu J.Z."/>
            <person name="Shao H.Z."/>
            <person name="Wang X."/>
            <person name="Wang C.C."/>
            <person name="Yang T.C."/>
            <person name="Huo Q.B."/>
            <person name="Li W."/>
            <person name="Chen H.Y."/>
            <person name="Chen S.E."/>
            <person name="Zhou L.G."/>
            <person name="Ni X.B."/>
            <person name="Tian J.H."/>
            <person name="Sheng Y."/>
            <person name="Liu T."/>
            <person name="Pan Y.S."/>
            <person name="Xia L.Y."/>
            <person name="Li J."/>
            <person name="Zhao F."/>
            <person name="Cao W.C."/>
        </authorList>
    </citation>
    <scope>NUCLEOTIDE SEQUENCE [LARGE SCALE GENOMIC DNA]</scope>
    <source>
        <strain evidence="1">Iper-2018</strain>
    </source>
</reference>
<dbReference type="Proteomes" id="UP000805193">
    <property type="component" value="Unassembled WGS sequence"/>
</dbReference>
<organism evidence="1 2">
    <name type="scientific">Ixodes persulcatus</name>
    <name type="common">Taiga tick</name>
    <dbReference type="NCBI Taxonomy" id="34615"/>
    <lineage>
        <taxon>Eukaryota</taxon>
        <taxon>Metazoa</taxon>
        <taxon>Ecdysozoa</taxon>
        <taxon>Arthropoda</taxon>
        <taxon>Chelicerata</taxon>
        <taxon>Arachnida</taxon>
        <taxon>Acari</taxon>
        <taxon>Parasitiformes</taxon>
        <taxon>Ixodida</taxon>
        <taxon>Ixodoidea</taxon>
        <taxon>Ixodidae</taxon>
        <taxon>Ixodinae</taxon>
        <taxon>Ixodes</taxon>
    </lineage>
</organism>
<accession>A0AC60P649</accession>
<proteinExistence type="predicted"/>
<comment type="caution">
    <text evidence="1">The sequence shown here is derived from an EMBL/GenBank/DDBJ whole genome shotgun (WGS) entry which is preliminary data.</text>
</comment>
<name>A0AC60P649_IXOPE</name>
<protein>
    <submittedName>
        <fullName evidence="1">Uncharacterized protein</fullName>
    </submittedName>
</protein>
<keyword evidence="2" id="KW-1185">Reference proteome</keyword>
<dbReference type="EMBL" id="JABSTQ010011136">
    <property type="protein sequence ID" value="KAG0414910.1"/>
    <property type="molecule type" value="Genomic_DNA"/>
</dbReference>
<sequence length="74" mass="7742">MEQVSSANPSLPERSSEKPGLAAIKSSKQKMKTTDTETAIARYLAGAGRREGGCEARSAKKGAEAPDESTTSVE</sequence>
<evidence type="ECO:0000313" key="1">
    <source>
        <dbReference type="EMBL" id="KAG0414910.1"/>
    </source>
</evidence>